<dbReference type="STRING" id="709032.Sulku_1035"/>
<feature type="domain" description="Lipid/polyisoprenoid-binding YceI-like" evidence="2">
    <location>
        <begin position="29"/>
        <end position="179"/>
    </location>
</feature>
<dbReference type="AlphaFoldDB" id="E4U328"/>
<dbReference type="EMBL" id="CP002355">
    <property type="protein sequence ID" value="ADR33698.1"/>
    <property type="molecule type" value="Genomic_DNA"/>
</dbReference>
<feature type="chain" id="PRO_5003190186" evidence="1">
    <location>
        <begin position="18"/>
        <end position="183"/>
    </location>
</feature>
<sequence>MKTFILAGLLIVSSAFGECTYYSENAKVTWKAFKTYEKIGVGGTFNDAVFSPKSSKTVEEFLTNSHITIQTATVNSGNAGRDATLVSSFFKVQNIDVITAKITSAKDSKAQVEITMNGVTKTIPMSYTVQEGKIVGKGVIDLSDFTMLKSLQAINTTCFNLHGGKTWQDVEIGFEIPVANNCY</sequence>
<organism evidence="3 4">
    <name type="scientific">Sulfuricurvum kujiense (strain ATCC BAA-921 / DSM 16994 / JCM 11577 / YK-1)</name>
    <dbReference type="NCBI Taxonomy" id="709032"/>
    <lineage>
        <taxon>Bacteria</taxon>
        <taxon>Pseudomonadati</taxon>
        <taxon>Campylobacterota</taxon>
        <taxon>Epsilonproteobacteria</taxon>
        <taxon>Campylobacterales</taxon>
        <taxon>Sulfurimonadaceae</taxon>
        <taxon>Sulfuricurvum</taxon>
    </lineage>
</organism>
<dbReference type="HOGENOM" id="CLU_114025_0_0_7"/>
<dbReference type="Gene3D" id="2.40.128.110">
    <property type="entry name" value="Lipid/polyisoprenoid-binding, YceI-like"/>
    <property type="match status" value="1"/>
</dbReference>
<evidence type="ECO:0000259" key="2">
    <source>
        <dbReference type="SMART" id="SM00867"/>
    </source>
</evidence>
<evidence type="ECO:0000313" key="3">
    <source>
        <dbReference type="EMBL" id="ADR33698.1"/>
    </source>
</evidence>
<reference evidence="3 4" key="1">
    <citation type="journal article" date="2012" name="Stand. Genomic Sci.">
        <title>Complete genome sequence of the sulfur compounds oxidizing chemolithoautotroph Sulfuricurvum kujiense type strain (YK-1(T)).</title>
        <authorList>
            <person name="Han C."/>
            <person name="Kotsyurbenko O."/>
            <person name="Chertkov O."/>
            <person name="Held B."/>
            <person name="Lapidus A."/>
            <person name="Nolan M."/>
            <person name="Lucas S."/>
            <person name="Hammon N."/>
            <person name="Deshpande S."/>
            <person name="Cheng J.F."/>
            <person name="Tapia R."/>
            <person name="Goodwin L.A."/>
            <person name="Pitluck S."/>
            <person name="Liolios K."/>
            <person name="Pagani I."/>
            <person name="Ivanova N."/>
            <person name="Mavromatis K."/>
            <person name="Mikhailova N."/>
            <person name="Pati A."/>
            <person name="Chen A."/>
            <person name="Palaniappan K."/>
            <person name="Land M."/>
            <person name="Hauser L."/>
            <person name="Chang Y.J."/>
            <person name="Jeffries C.D."/>
            <person name="Brambilla E.M."/>
            <person name="Rohde M."/>
            <person name="Spring S."/>
            <person name="Sikorski J."/>
            <person name="Goker M."/>
            <person name="Woyke T."/>
            <person name="Bristow J."/>
            <person name="Eisen J.A."/>
            <person name="Markowitz V."/>
            <person name="Hugenholtz P."/>
            <person name="Kyrpides N.C."/>
            <person name="Klenk H.P."/>
            <person name="Detter J.C."/>
        </authorList>
    </citation>
    <scope>NUCLEOTIDE SEQUENCE [LARGE SCALE GENOMIC DNA]</scope>
    <source>
        <strain evidence="4">ATCC BAA-921 / DSM 16994 / JCM 11577 / YK-1</strain>
    </source>
</reference>
<protein>
    <submittedName>
        <fullName evidence="3">YceI family protein</fullName>
    </submittedName>
</protein>
<dbReference type="eggNOG" id="COG2353">
    <property type="taxonomic scope" value="Bacteria"/>
</dbReference>
<dbReference type="OrthoDB" id="5292899at2"/>
<gene>
    <name evidence="3" type="ordered locus">Sulku_1035</name>
</gene>
<dbReference type="Pfam" id="PF04264">
    <property type="entry name" value="YceI"/>
    <property type="match status" value="1"/>
</dbReference>
<dbReference type="KEGG" id="sku:Sulku_1035"/>
<keyword evidence="1" id="KW-0732">Signal</keyword>
<evidence type="ECO:0000313" key="4">
    <source>
        <dbReference type="Proteomes" id="UP000008721"/>
    </source>
</evidence>
<name>E4U328_SULKY</name>
<dbReference type="Proteomes" id="UP000008721">
    <property type="component" value="Chromosome"/>
</dbReference>
<feature type="signal peptide" evidence="1">
    <location>
        <begin position="1"/>
        <end position="17"/>
    </location>
</feature>
<keyword evidence="4" id="KW-1185">Reference proteome</keyword>
<dbReference type="SUPFAM" id="SSF101874">
    <property type="entry name" value="YceI-like"/>
    <property type="match status" value="1"/>
</dbReference>
<dbReference type="InterPro" id="IPR036761">
    <property type="entry name" value="TTHA0802/YceI-like_sf"/>
</dbReference>
<dbReference type="SMART" id="SM00867">
    <property type="entry name" value="YceI"/>
    <property type="match status" value="1"/>
</dbReference>
<dbReference type="InterPro" id="IPR007372">
    <property type="entry name" value="Lipid/polyisoprenoid-bd_YceI"/>
</dbReference>
<accession>E4U328</accession>
<dbReference type="RefSeq" id="WP_013459895.1">
    <property type="nucleotide sequence ID" value="NC_014762.1"/>
</dbReference>
<proteinExistence type="predicted"/>
<evidence type="ECO:0000256" key="1">
    <source>
        <dbReference type="SAM" id="SignalP"/>
    </source>
</evidence>